<accession>A0A2P2QRF6</accession>
<dbReference type="EMBL" id="GGEC01088997">
    <property type="protein sequence ID" value="MBX69481.1"/>
    <property type="molecule type" value="Transcribed_RNA"/>
</dbReference>
<evidence type="ECO:0000313" key="1">
    <source>
        <dbReference type="EMBL" id="MBX69481.1"/>
    </source>
</evidence>
<sequence length="21" mass="2257">MAMSTVILFVSCSLAMTFSNC</sequence>
<protein>
    <submittedName>
        <fullName evidence="1">Uncharacterized protein</fullName>
    </submittedName>
</protein>
<dbReference type="AlphaFoldDB" id="A0A2P2QRF6"/>
<reference evidence="1" key="1">
    <citation type="submission" date="2018-02" db="EMBL/GenBank/DDBJ databases">
        <title>Rhizophora mucronata_Transcriptome.</title>
        <authorList>
            <person name="Meera S.P."/>
            <person name="Sreeshan A."/>
            <person name="Augustine A."/>
        </authorList>
    </citation>
    <scope>NUCLEOTIDE SEQUENCE</scope>
    <source>
        <tissue evidence="1">Leaf</tissue>
    </source>
</reference>
<organism evidence="1">
    <name type="scientific">Rhizophora mucronata</name>
    <name type="common">Asiatic mangrove</name>
    <dbReference type="NCBI Taxonomy" id="61149"/>
    <lineage>
        <taxon>Eukaryota</taxon>
        <taxon>Viridiplantae</taxon>
        <taxon>Streptophyta</taxon>
        <taxon>Embryophyta</taxon>
        <taxon>Tracheophyta</taxon>
        <taxon>Spermatophyta</taxon>
        <taxon>Magnoliopsida</taxon>
        <taxon>eudicotyledons</taxon>
        <taxon>Gunneridae</taxon>
        <taxon>Pentapetalae</taxon>
        <taxon>rosids</taxon>
        <taxon>fabids</taxon>
        <taxon>Malpighiales</taxon>
        <taxon>Rhizophoraceae</taxon>
        <taxon>Rhizophora</taxon>
    </lineage>
</organism>
<name>A0A2P2QRF6_RHIMU</name>
<proteinExistence type="predicted"/>